<protein>
    <submittedName>
        <fullName evidence="1">Uncharacterized protein</fullName>
    </submittedName>
</protein>
<organism evidence="1 2">
    <name type="scientific">Ixodes persulcatus</name>
    <name type="common">Taiga tick</name>
    <dbReference type="NCBI Taxonomy" id="34615"/>
    <lineage>
        <taxon>Eukaryota</taxon>
        <taxon>Metazoa</taxon>
        <taxon>Ecdysozoa</taxon>
        <taxon>Arthropoda</taxon>
        <taxon>Chelicerata</taxon>
        <taxon>Arachnida</taxon>
        <taxon>Acari</taxon>
        <taxon>Parasitiformes</taxon>
        <taxon>Ixodida</taxon>
        <taxon>Ixodoidea</taxon>
        <taxon>Ixodidae</taxon>
        <taxon>Ixodinae</taxon>
        <taxon>Ixodes</taxon>
    </lineage>
</organism>
<name>A0AC60P214_IXOPE</name>
<feature type="non-terminal residue" evidence="1">
    <location>
        <position position="1"/>
    </location>
</feature>
<gene>
    <name evidence="1" type="ORF">HPB47_009351</name>
</gene>
<evidence type="ECO:0000313" key="1">
    <source>
        <dbReference type="EMBL" id="KAG0413473.1"/>
    </source>
</evidence>
<keyword evidence="2" id="KW-1185">Reference proteome</keyword>
<evidence type="ECO:0000313" key="2">
    <source>
        <dbReference type="Proteomes" id="UP000805193"/>
    </source>
</evidence>
<dbReference type="EMBL" id="JABSTQ010011253">
    <property type="protein sequence ID" value="KAG0413473.1"/>
    <property type="molecule type" value="Genomic_DNA"/>
</dbReference>
<sequence length="106" mass="12090">HNSLFSRLCQDNQNLISMKCSCHSLDLVASKAIEAIPSAVEHMVRETHNYFAHSSCRQEVYKKLHDSTTTNCKEKNPLKNLSLSQTRWLAIADCIERILAQFDALQ</sequence>
<dbReference type="Proteomes" id="UP000805193">
    <property type="component" value="Unassembled WGS sequence"/>
</dbReference>
<proteinExistence type="predicted"/>
<accession>A0AC60P214</accession>
<comment type="caution">
    <text evidence="1">The sequence shown here is derived from an EMBL/GenBank/DDBJ whole genome shotgun (WGS) entry which is preliminary data.</text>
</comment>
<feature type="non-terminal residue" evidence="1">
    <location>
        <position position="106"/>
    </location>
</feature>
<reference evidence="1 2" key="1">
    <citation type="journal article" date="2020" name="Cell">
        <title>Large-Scale Comparative Analyses of Tick Genomes Elucidate Their Genetic Diversity and Vector Capacities.</title>
        <authorList>
            <consortium name="Tick Genome and Microbiome Consortium (TIGMIC)"/>
            <person name="Jia N."/>
            <person name="Wang J."/>
            <person name="Shi W."/>
            <person name="Du L."/>
            <person name="Sun Y."/>
            <person name="Zhan W."/>
            <person name="Jiang J.F."/>
            <person name="Wang Q."/>
            <person name="Zhang B."/>
            <person name="Ji P."/>
            <person name="Bell-Sakyi L."/>
            <person name="Cui X.M."/>
            <person name="Yuan T.T."/>
            <person name="Jiang B.G."/>
            <person name="Yang W.F."/>
            <person name="Lam T.T."/>
            <person name="Chang Q.C."/>
            <person name="Ding S.J."/>
            <person name="Wang X.J."/>
            <person name="Zhu J.G."/>
            <person name="Ruan X.D."/>
            <person name="Zhao L."/>
            <person name="Wei J.T."/>
            <person name="Ye R.Z."/>
            <person name="Que T.C."/>
            <person name="Du C.H."/>
            <person name="Zhou Y.H."/>
            <person name="Cheng J.X."/>
            <person name="Dai P.F."/>
            <person name="Guo W.B."/>
            <person name="Han X.H."/>
            <person name="Huang E.J."/>
            <person name="Li L.F."/>
            <person name="Wei W."/>
            <person name="Gao Y.C."/>
            <person name="Liu J.Z."/>
            <person name="Shao H.Z."/>
            <person name="Wang X."/>
            <person name="Wang C.C."/>
            <person name="Yang T.C."/>
            <person name="Huo Q.B."/>
            <person name="Li W."/>
            <person name="Chen H.Y."/>
            <person name="Chen S.E."/>
            <person name="Zhou L.G."/>
            <person name="Ni X.B."/>
            <person name="Tian J.H."/>
            <person name="Sheng Y."/>
            <person name="Liu T."/>
            <person name="Pan Y.S."/>
            <person name="Xia L.Y."/>
            <person name="Li J."/>
            <person name="Zhao F."/>
            <person name="Cao W.C."/>
        </authorList>
    </citation>
    <scope>NUCLEOTIDE SEQUENCE [LARGE SCALE GENOMIC DNA]</scope>
    <source>
        <strain evidence="1">Iper-2018</strain>
    </source>
</reference>